<dbReference type="Pfam" id="PF07085">
    <property type="entry name" value="DRTGG"/>
    <property type="match status" value="1"/>
</dbReference>
<accession>C0GKL9</accession>
<dbReference type="InterPro" id="IPR028979">
    <property type="entry name" value="Ser_kin/Pase_Hpr-like_N_sf"/>
</dbReference>
<dbReference type="STRING" id="555088.DealDRAFT_3028"/>
<dbReference type="EMBL" id="ACJM01000025">
    <property type="protein sequence ID" value="EEG76111.1"/>
    <property type="molecule type" value="Genomic_DNA"/>
</dbReference>
<dbReference type="AlphaFoldDB" id="C0GKL9"/>
<dbReference type="eggNOG" id="COG0857">
    <property type="taxonomic scope" value="Bacteria"/>
</dbReference>
<sequence>MTAMKSIFIGGMAGSGKTAIALGLALKFRDQGLNVGYFKPLGASHGPHRQEDEDVILFQQVLSLPHDAATLSPVRTGPYYLSSGPRRDPAPLKEKLQQAYNTVSANVDVLLIDGSLSPYTAASLGLDAINLARMFDSTMLYVSRMEDDYSLDKTILYNELFRLAGIKVLGNIFNSVERTLLDKTKGVYAPILEEAGHPVLGIIPSRPEIASPTVREFYDALGGELLTEEGVGLERIVEEVVVGTMTTESALGYLRRAPNKAVITGGDRSDMAVTALETSTSVLILTGGYYPDVGVLASAIEKKVAVIMVHYDTFTAIERLHEITRRIHPGDEQGIRIAQTNISEHCNWQTILDEVKS</sequence>
<dbReference type="InterPro" id="IPR027417">
    <property type="entry name" value="P-loop_NTPase"/>
</dbReference>
<dbReference type="SUPFAM" id="SSF75138">
    <property type="entry name" value="HprK N-terminal domain-like"/>
    <property type="match status" value="1"/>
</dbReference>
<dbReference type="InterPro" id="IPR050500">
    <property type="entry name" value="Phos_Acetyltrans/Butyryltrans"/>
</dbReference>
<comment type="caution">
    <text evidence="2">The sequence shown here is derived from an EMBL/GenBank/DDBJ whole genome shotgun (WGS) entry which is preliminary data.</text>
</comment>
<evidence type="ECO:0000313" key="2">
    <source>
        <dbReference type="EMBL" id="EEG76111.1"/>
    </source>
</evidence>
<dbReference type="Gene3D" id="3.40.1390.20">
    <property type="entry name" value="HprK N-terminal domain-like"/>
    <property type="match status" value="1"/>
</dbReference>
<proteinExistence type="predicted"/>
<dbReference type="InterPro" id="IPR010766">
    <property type="entry name" value="DRTGG"/>
</dbReference>
<gene>
    <name evidence="2" type="ORF">DealDRAFT_3028</name>
</gene>
<dbReference type="Proteomes" id="UP000006443">
    <property type="component" value="Unassembled WGS sequence"/>
</dbReference>
<dbReference type="SUPFAM" id="SSF52540">
    <property type="entry name" value="P-loop containing nucleoside triphosphate hydrolases"/>
    <property type="match status" value="1"/>
</dbReference>
<organism evidence="2 3">
    <name type="scientific">Dethiobacter alkaliphilus AHT 1</name>
    <dbReference type="NCBI Taxonomy" id="555088"/>
    <lineage>
        <taxon>Bacteria</taxon>
        <taxon>Bacillati</taxon>
        <taxon>Bacillota</taxon>
        <taxon>Dethiobacteria</taxon>
        <taxon>Dethiobacterales</taxon>
        <taxon>Dethiobacteraceae</taxon>
        <taxon>Dethiobacter</taxon>
    </lineage>
</organism>
<name>C0GKL9_DETAL</name>
<dbReference type="PANTHER" id="PTHR43356:SF2">
    <property type="entry name" value="PHOSPHATE ACETYLTRANSFERASE"/>
    <property type="match status" value="1"/>
</dbReference>
<keyword evidence="3" id="KW-1185">Reference proteome</keyword>
<dbReference type="PANTHER" id="PTHR43356">
    <property type="entry name" value="PHOSPHATE ACETYLTRANSFERASE"/>
    <property type="match status" value="1"/>
</dbReference>
<dbReference type="CDD" id="cd03109">
    <property type="entry name" value="DTBS"/>
    <property type="match status" value="1"/>
</dbReference>
<dbReference type="Pfam" id="PF13500">
    <property type="entry name" value="AAA_26"/>
    <property type="match status" value="1"/>
</dbReference>
<evidence type="ECO:0000313" key="3">
    <source>
        <dbReference type="Proteomes" id="UP000006443"/>
    </source>
</evidence>
<protein>
    <submittedName>
        <fullName evidence="2">DRTGG domain protein</fullName>
    </submittedName>
</protein>
<feature type="domain" description="DRTGG" evidence="1">
    <location>
        <begin position="218"/>
        <end position="322"/>
    </location>
</feature>
<reference evidence="2 3" key="1">
    <citation type="submission" date="2009-02" db="EMBL/GenBank/DDBJ databases">
        <title>Sequencing of the draft genome and assembly of Dethiobacter alkaliphilus AHT 1.</title>
        <authorList>
            <consortium name="US DOE Joint Genome Institute (JGI-PGF)"/>
            <person name="Lucas S."/>
            <person name="Copeland A."/>
            <person name="Lapidus A."/>
            <person name="Glavina del Rio T."/>
            <person name="Dalin E."/>
            <person name="Tice H."/>
            <person name="Bruce D."/>
            <person name="Goodwin L."/>
            <person name="Pitluck S."/>
            <person name="Larimer F."/>
            <person name="Land M.L."/>
            <person name="Hauser L."/>
            <person name="Muyzer G."/>
        </authorList>
    </citation>
    <scope>NUCLEOTIDE SEQUENCE [LARGE SCALE GENOMIC DNA]</scope>
    <source>
        <strain evidence="2 3">AHT 1</strain>
    </source>
</reference>
<dbReference type="Gene3D" id="3.40.50.300">
    <property type="entry name" value="P-loop containing nucleotide triphosphate hydrolases"/>
    <property type="match status" value="1"/>
</dbReference>
<evidence type="ECO:0000259" key="1">
    <source>
        <dbReference type="Pfam" id="PF07085"/>
    </source>
</evidence>